<gene>
    <name evidence="1" type="ORF">LY89DRAFT_46596</name>
</gene>
<protein>
    <submittedName>
        <fullName evidence="1">Uncharacterized protein</fullName>
    </submittedName>
</protein>
<dbReference type="GeneID" id="28817441"/>
<accession>A0A194XDX3</accession>
<dbReference type="KEGG" id="psco:LY89DRAFT_46596"/>
<dbReference type="AlphaFoldDB" id="A0A194XDX3"/>
<proteinExistence type="predicted"/>
<dbReference type="Proteomes" id="UP000070700">
    <property type="component" value="Unassembled WGS sequence"/>
</dbReference>
<evidence type="ECO:0000313" key="2">
    <source>
        <dbReference type="Proteomes" id="UP000070700"/>
    </source>
</evidence>
<sequence>MQHQFAERMLLFFCSRWFNGITMVTVPLYIHTVCLLIEPLACLLLARPEERQDGRGMVDVTVTISISGPSGIGLVRNTWPTGITQPHQASSRIRYSLATLTLTLTLTLLPSGETASSSPPLQEDYSYSRVTCDVGSVTGDHEIAAAFGLFTSVQHLFRLFGFSPSDLNSAVRNHQPYQYLAFIFRSLQISLLCPAG</sequence>
<organism evidence="1 2">
    <name type="scientific">Mollisia scopiformis</name>
    <name type="common">Conifer needle endophyte fungus</name>
    <name type="synonym">Phialocephala scopiformis</name>
    <dbReference type="NCBI Taxonomy" id="149040"/>
    <lineage>
        <taxon>Eukaryota</taxon>
        <taxon>Fungi</taxon>
        <taxon>Dikarya</taxon>
        <taxon>Ascomycota</taxon>
        <taxon>Pezizomycotina</taxon>
        <taxon>Leotiomycetes</taxon>
        <taxon>Helotiales</taxon>
        <taxon>Mollisiaceae</taxon>
        <taxon>Mollisia</taxon>
    </lineage>
</organism>
<dbReference type="EMBL" id="KQ947413">
    <property type="protein sequence ID" value="KUJ18349.1"/>
    <property type="molecule type" value="Genomic_DNA"/>
</dbReference>
<evidence type="ECO:0000313" key="1">
    <source>
        <dbReference type="EMBL" id="KUJ18349.1"/>
    </source>
</evidence>
<keyword evidence="2" id="KW-1185">Reference proteome</keyword>
<reference evidence="1 2" key="1">
    <citation type="submission" date="2015-10" db="EMBL/GenBank/DDBJ databases">
        <title>Full genome of DAOMC 229536 Phialocephala scopiformis, a fungal endophyte of spruce producing the potent anti-insectan compound rugulosin.</title>
        <authorList>
            <consortium name="DOE Joint Genome Institute"/>
            <person name="Walker A.K."/>
            <person name="Frasz S.L."/>
            <person name="Seifert K.A."/>
            <person name="Miller J.D."/>
            <person name="Mondo S.J."/>
            <person name="Labutti K."/>
            <person name="Lipzen A."/>
            <person name="Dockter R."/>
            <person name="Kennedy M."/>
            <person name="Grigoriev I.V."/>
            <person name="Spatafora J.W."/>
        </authorList>
    </citation>
    <scope>NUCLEOTIDE SEQUENCE [LARGE SCALE GENOMIC DNA]</scope>
    <source>
        <strain evidence="1 2">CBS 120377</strain>
    </source>
</reference>
<dbReference type="InParanoid" id="A0A194XDX3"/>
<name>A0A194XDX3_MOLSC</name>
<dbReference type="RefSeq" id="XP_018072704.1">
    <property type="nucleotide sequence ID" value="XM_018207715.1"/>
</dbReference>